<dbReference type="InterPro" id="IPR018060">
    <property type="entry name" value="HTH_AraC"/>
</dbReference>
<dbReference type="GeneID" id="94553213"/>
<dbReference type="GO" id="GO:0043565">
    <property type="term" value="F:sequence-specific DNA binding"/>
    <property type="evidence" value="ECO:0007669"/>
    <property type="project" value="InterPro"/>
</dbReference>
<name>A0A6G7WI86_9LACT</name>
<keyword evidence="1" id="KW-0805">Transcription regulation</keyword>
<dbReference type="KEGG" id="jpo:G7058_07955"/>
<dbReference type="InterPro" id="IPR020449">
    <property type="entry name" value="Tscrpt_reg_AraC-type_HTH"/>
</dbReference>
<dbReference type="PANTHER" id="PTHR43280:SF28">
    <property type="entry name" value="HTH-TYPE TRANSCRIPTIONAL ACTIVATOR RHAS"/>
    <property type="match status" value="1"/>
</dbReference>
<dbReference type="EMBL" id="CP049889">
    <property type="protein sequence ID" value="QIK51962.1"/>
    <property type="molecule type" value="Genomic_DNA"/>
</dbReference>
<dbReference type="InterPro" id="IPR014710">
    <property type="entry name" value="RmlC-like_jellyroll"/>
</dbReference>
<dbReference type="Gene3D" id="1.10.10.60">
    <property type="entry name" value="Homeodomain-like"/>
    <property type="match status" value="2"/>
</dbReference>
<dbReference type="InterPro" id="IPR018062">
    <property type="entry name" value="HTH_AraC-typ_CS"/>
</dbReference>
<feature type="domain" description="HTH araC/xylS-type" evidence="4">
    <location>
        <begin position="177"/>
        <end position="276"/>
    </location>
</feature>
<dbReference type="GO" id="GO:0003700">
    <property type="term" value="F:DNA-binding transcription factor activity"/>
    <property type="evidence" value="ECO:0007669"/>
    <property type="project" value="InterPro"/>
</dbReference>
<evidence type="ECO:0000256" key="3">
    <source>
        <dbReference type="ARBA" id="ARBA00023163"/>
    </source>
</evidence>
<reference evidence="5 6" key="1">
    <citation type="journal article" date="2017" name="Int. J. Syst. Evol. Microbiol.">
        <title>Jeotgalibaca porci sp. nov. and Jeotgalibaca arthritidis sp. nov., isolated from pigs, and emended description of the genus Jeotgalibaca.</title>
        <authorList>
            <person name="Zamora L."/>
            <person name="Perez-Sancho M."/>
            <person name="Dominguez L."/>
            <person name="Fernandez-Garayzabal J.F."/>
            <person name="Vela A.I."/>
        </authorList>
    </citation>
    <scope>NUCLEOTIDE SEQUENCE [LARGE SCALE GENOMIC DNA]</scope>
    <source>
        <strain evidence="5 6">CCUG 69148</strain>
    </source>
</reference>
<keyword evidence="3" id="KW-0804">Transcription</keyword>
<dbReference type="Proteomes" id="UP000501830">
    <property type="component" value="Chromosome"/>
</dbReference>
<dbReference type="PANTHER" id="PTHR43280">
    <property type="entry name" value="ARAC-FAMILY TRANSCRIPTIONAL REGULATOR"/>
    <property type="match status" value="1"/>
</dbReference>
<proteinExistence type="predicted"/>
<evidence type="ECO:0000256" key="1">
    <source>
        <dbReference type="ARBA" id="ARBA00023015"/>
    </source>
</evidence>
<evidence type="ECO:0000313" key="6">
    <source>
        <dbReference type="Proteomes" id="UP000501830"/>
    </source>
</evidence>
<organism evidence="5 6">
    <name type="scientific">Jeotgalibaca porci</name>
    <dbReference type="NCBI Taxonomy" id="1868793"/>
    <lineage>
        <taxon>Bacteria</taxon>
        <taxon>Bacillati</taxon>
        <taxon>Bacillota</taxon>
        <taxon>Bacilli</taxon>
        <taxon>Lactobacillales</taxon>
        <taxon>Carnobacteriaceae</taxon>
        <taxon>Jeotgalibaca</taxon>
    </lineage>
</organism>
<dbReference type="Pfam" id="PF12833">
    <property type="entry name" value="HTH_18"/>
    <property type="match status" value="1"/>
</dbReference>
<dbReference type="PRINTS" id="PR00032">
    <property type="entry name" value="HTHARAC"/>
</dbReference>
<evidence type="ECO:0000313" key="5">
    <source>
        <dbReference type="EMBL" id="QIK51962.1"/>
    </source>
</evidence>
<evidence type="ECO:0000256" key="2">
    <source>
        <dbReference type="ARBA" id="ARBA00023125"/>
    </source>
</evidence>
<accession>A0A6G7WI86</accession>
<protein>
    <submittedName>
        <fullName evidence="5">AraC family transcriptional regulator</fullName>
    </submittedName>
</protein>
<dbReference type="SUPFAM" id="SSF46689">
    <property type="entry name" value="Homeodomain-like"/>
    <property type="match status" value="2"/>
</dbReference>
<dbReference type="InterPro" id="IPR009057">
    <property type="entry name" value="Homeodomain-like_sf"/>
</dbReference>
<dbReference type="InterPro" id="IPR003313">
    <property type="entry name" value="AraC-bd"/>
</dbReference>
<dbReference type="PROSITE" id="PS00041">
    <property type="entry name" value="HTH_ARAC_FAMILY_1"/>
    <property type="match status" value="1"/>
</dbReference>
<dbReference type="SMART" id="SM00342">
    <property type="entry name" value="HTH_ARAC"/>
    <property type="match status" value="1"/>
</dbReference>
<dbReference type="PROSITE" id="PS01124">
    <property type="entry name" value="HTH_ARAC_FAMILY_2"/>
    <property type="match status" value="1"/>
</dbReference>
<keyword evidence="2" id="KW-0238">DNA-binding</keyword>
<dbReference type="Gene3D" id="2.60.120.10">
    <property type="entry name" value="Jelly Rolls"/>
    <property type="match status" value="1"/>
</dbReference>
<dbReference type="AlphaFoldDB" id="A0A6G7WI86"/>
<keyword evidence="6" id="KW-1185">Reference proteome</keyword>
<dbReference type="InterPro" id="IPR037923">
    <property type="entry name" value="HTH-like"/>
</dbReference>
<dbReference type="SUPFAM" id="SSF51215">
    <property type="entry name" value="Regulatory protein AraC"/>
    <property type="match status" value="1"/>
</dbReference>
<evidence type="ECO:0000259" key="4">
    <source>
        <dbReference type="PROSITE" id="PS01124"/>
    </source>
</evidence>
<dbReference type="Pfam" id="PF02311">
    <property type="entry name" value="AraC_binding"/>
    <property type="match status" value="1"/>
</dbReference>
<dbReference type="RefSeq" id="WP_166063024.1">
    <property type="nucleotide sequence ID" value="NZ_CP049889.1"/>
</dbReference>
<gene>
    <name evidence="5" type="ORF">G7058_07955</name>
</gene>
<sequence>MLKIDSKTFNPEILYVFDSEMVGPTAGKNHYHDFFELSILIEGQSEYTIEGKKHLLSKGSILLFNPGVYHYEQAFEGMYNRQIHIGIRRFSIDRFPRDFFPLDTTIVHLSEYEDAFFETCTEIVKERKERQSGYDIILKALVLKLMVYILRDKSTEQREDKELLLTDEKLERQQLVDQIKLYIETNYREDLTVNGIAEAFFSSPATVSRIFKEQLGESPINYLIRYRLEKAKVLLDSADDISIKETAHLIGYEDALYFSKLFKKYYGSSPTDYAKRPK</sequence>